<evidence type="ECO:0008006" key="4">
    <source>
        <dbReference type="Google" id="ProtNLM"/>
    </source>
</evidence>
<evidence type="ECO:0000313" key="2">
    <source>
        <dbReference type="EMBL" id="TXG70718.1"/>
    </source>
</evidence>
<dbReference type="EMBL" id="VAHF01000002">
    <property type="protein sequence ID" value="TXG70718.1"/>
    <property type="molecule type" value="Genomic_DNA"/>
</dbReference>
<dbReference type="SUPFAM" id="SSF52047">
    <property type="entry name" value="RNI-like"/>
    <property type="match status" value="1"/>
</dbReference>
<protein>
    <recommendedName>
        <fullName evidence="4">NB-ARC domain-containing protein</fullName>
    </recommendedName>
</protein>
<dbReference type="Proteomes" id="UP000323000">
    <property type="component" value="Chromosome 2"/>
</dbReference>
<keyword evidence="1" id="KW-0611">Plant defense</keyword>
<reference evidence="3" key="1">
    <citation type="journal article" date="2019" name="Gigascience">
        <title>De novo genome assembly of the endangered Acer yangbiense, a plant species with extremely small populations endemic to Yunnan Province, China.</title>
        <authorList>
            <person name="Yang J."/>
            <person name="Wariss H.M."/>
            <person name="Tao L."/>
            <person name="Zhang R."/>
            <person name="Yun Q."/>
            <person name="Hollingsworth P."/>
            <person name="Dao Z."/>
            <person name="Luo G."/>
            <person name="Guo H."/>
            <person name="Ma Y."/>
            <person name="Sun W."/>
        </authorList>
    </citation>
    <scope>NUCLEOTIDE SEQUENCE [LARGE SCALE GENOMIC DNA]</scope>
    <source>
        <strain evidence="3">cv. Malutang</strain>
    </source>
</reference>
<dbReference type="OrthoDB" id="1896560at2759"/>
<organism evidence="2 3">
    <name type="scientific">Acer yangbiense</name>
    <dbReference type="NCBI Taxonomy" id="1000413"/>
    <lineage>
        <taxon>Eukaryota</taxon>
        <taxon>Viridiplantae</taxon>
        <taxon>Streptophyta</taxon>
        <taxon>Embryophyta</taxon>
        <taxon>Tracheophyta</taxon>
        <taxon>Spermatophyta</taxon>
        <taxon>Magnoliopsida</taxon>
        <taxon>eudicotyledons</taxon>
        <taxon>Gunneridae</taxon>
        <taxon>Pentapetalae</taxon>
        <taxon>rosids</taxon>
        <taxon>malvids</taxon>
        <taxon>Sapindales</taxon>
        <taxon>Sapindaceae</taxon>
        <taxon>Hippocastanoideae</taxon>
        <taxon>Acereae</taxon>
        <taxon>Acer</taxon>
    </lineage>
</organism>
<dbReference type="AlphaFoldDB" id="A0A5C7INM7"/>
<dbReference type="PANTHER" id="PTHR36766:SF40">
    <property type="entry name" value="DISEASE RESISTANCE PROTEIN RGA3"/>
    <property type="match status" value="1"/>
</dbReference>
<proteinExistence type="predicted"/>
<evidence type="ECO:0000313" key="3">
    <source>
        <dbReference type="Proteomes" id="UP000323000"/>
    </source>
</evidence>
<dbReference type="PANTHER" id="PTHR36766">
    <property type="entry name" value="PLANT BROAD-SPECTRUM MILDEW RESISTANCE PROTEIN RPW8"/>
    <property type="match status" value="1"/>
</dbReference>
<evidence type="ECO:0000256" key="1">
    <source>
        <dbReference type="ARBA" id="ARBA00022821"/>
    </source>
</evidence>
<dbReference type="GO" id="GO:0006952">
    <property type="term" value="P:defense response"/>
    <property type="evidence" value="ECO:0007669"/>
    <property type="project" value="UniProtKB-KW"/>
</dbReference>
<gene>
    <name evidence="2" type="ORF">EZV62_005653</name>
</gene>
<keyword evidence="3" id="KW-1185">Reference proteome</keyword>
<accession>A0A5C7INM7</accession>
<comment type="caution">
    <text evidence="2">The sequence shown here is derived from an EMBL/GenBank/DDBJ whole genome shotgun (WGS) entry which is preliminary data.</text>
</comment>
<dbReference type="InterPro" id="IPR032675">
    <property type="entry name" value="LRR_dom_sf"/>
</dbReference>
<dbReference type="Gene3D" id="3.80.10.10">
    <property type="entry name" value="Ribonuclease Inhibitor"/>
    <property type="match status" value="3"/>
</dbReference>
<sequence>MIHQFTRLSGVISLKDLHIGNCKTVTTLIEGIEQDNKHLEELQIEGCHDPTFVFRGHPPASLKRLDVRNCEKLQCLLDTSPSCNLEDLYVQDCPSLTCVLSSIHQLVHLSIKKCSMLTNFLLPTVVTYLEIEECSELTTLILPRDQLPEKLGSLKISWCPKLESTVERFHNNTDLYEIWIVGCEKLKSIPDGLHTLSSLADIRISYCASLVSFPQGGHKLYETLEEVGLQNLTSLGNLSICGLPDILSFRVEEIRISLPPNLTQLYIGHFPNLKDLSSMGLEKLTSLQWLSIHNCPHLKSLPSLPSSLLEIYKKECPLLEKKK</sequence>
<name>A0A5C7INM7_9ROSI</name>